<dbReference type="PANTHER" id="PTHR11496">
    <property type="entry name" value="ALCOHOL DEHYDROGENASE"/>
    <property type="match status" value="1"/>
</dbReference>
<dbReference type="SUPFAM" id="SSF56796">
    <property type="entry name" value="Dehydroquinate synthase-like"/>
    <property type="match status" value="1"/>
</dbReference>
<dbReference type="InterPro" id="IPR018211">
    <property type="entry name" value="ADH_Fe_CS"/>
</dbReference>
<dbReference type="CDD" id="cd08183">
    <property type="entry name" value="Fe-ADH-like"/>
    <property type="match status" value="1"/>
</dbReference>
<dbReference type="PANTHER" id="PTHR11496:SF102">
    <property type="entry name" value="ALCOHOL DEHYDROGENASE 4"/>
    <property type="match status" value="1"/>
</dbReference>
<reference evidence="7" key="1">
    <citation type="submission" date="2020-09" db="EMBL/GenBank/DDBJ databases">
        <title>A novel bacterium of genus Mangrovicoccus, isolated from South China Sea.</title>
        <authorList>
            <person name="Huang H."/>
            <person name="Mo K."/>
            <person name="Hu Y."/>
        </authorList>
    </citation>
    <scope>NUCLEOTIDE SEQUENCE</scope>
    <source>
        <strain evidence="7">HB182678</strain>
    </source>
</reference>
<dbReference type="AlphaFoldDB" id="A0A8J6YTG6"/>
<evidence type="ECO:0000256" key="4">
    <source>
        <dbReference type="ARBA" id="ARBA00023027"/>
    </source>
</evidence>
<dbReference type="Gene3D" id="3.40.50.1970">
    <property type="match status" value="1"/>
</dbReference>
<dbReference type="Proteomes" id="UP000609121">
    <property type="component" value="Unassembled WGS sequence"/>
</dbReference>
<evidence type="ECO:0000313" key="7">
    <source>
        <dbReference type="EMBL" id="MBE3638928.1"/>
    </source>
</evidence>
<evidence type="ECO:0000313" key="8">
    <source>
        <dbReference type="Proteomes" id="UP000609121"/>
    </source>
</evidence>
<evidence type="ECO:0000256" key="2">
    <source>
        <dbReference type="ARBA" id="ARBA00007358"/>
    </source>
</evidence>
<dbReference type="EMBL" id="JACVXA010000035">
    <property type="protein sequence ID" value="MBE3638928.1"/>
    <property type="molecule type" value="Genomic_DNA"/>
</dbReference>
<feature type="domain" description="Fe-containing alcohol dehydrogenase-like C-terminal" evidence="6">
    <location>
        <begin position="188"/>
        <end position="378"/>
    </location>
</feature>
<protein>
    <submittedName>
        <fullName evidence="7">Iron-containing alcohol dehydrogenase</fullName>
    </submittedName>
</protein>
<organism evidence="7 8">
    <name type="scientific">Mangrovicoccus algicola</name>
    <dbReference type="NCBI Taxonomy" id="2771008"/>
    <lineage>
        <taxon>Bacteria</taxon>
        <taxon>Pseudomonadati</taxon>
        <taxon>Pseudomonadota</taxon>
        <taxon>Alphaproteobacteria</taxon>
        <taxon>Rhodobacterales</taxon>
        <taxon>Paracoccaceae</taxon>
        <taxon>Mangrovicoccus</taxon>
    </lineage>
</organism>
<dbReference type="PROSITE" id="PS00913">
    <property type="entry name" value="ADH_IRON_1"/>
    <property type="match status" value="1"/>
</dbReference>
<evidence type="ECO:0000259" key="6">
    <source>
        <dbReference type="Pfam" id="PF25137"/>
    </source>
</evidence>
<evidence type="ECO:0000256" key="1">
    <source>
        <dbReference type="ARBA" id="ARBA00001962"/>
    </source>
</evidence>
<keyword evidence="4" id="KW-0520">NAD</keyword>
<dbReference type="GO" id="GO:0004022">
    <property type="term" value="F:alcohol dehydrogenase (NAD+) activity"/>
    <property type="evidence" value="ECO:0007669"/>
    <property type="project" value="TreeGrafter"/>
</dbReference>
<dbReference type="Pfam" id="PF25137">
    <property type="entry name" value="ADH_Fe_C"/>
    <property type="match status" value="1"/>
</dbReference>
<feature type="domain" description="Alcohol dehydrogenase iron-type/glycerol dehydrogenase GldA" evidence="5">
    <location>
        <begin position="10"/>
        <end position="177"/>
    </location>
</feature>
<name>A0A8J6YTG6_9RHOB</name>
<sequence length="379" mass="38530">MIAPFGLRLPGEIRFGRGRARDALPELAAMAPRILVIHGRDPGRAGWLTEGLTRSGAEFRALAAPGEPDLPMLEAAVAAARDFGAGAVVACGGGAALDLGKAVAALAPQAHPAADYLELVGTGRRLAAPVLPFAAIPTTAGTGAEATRNAVIAVPAHRRKVSLRDDRMLPRLAIVDPSLTDGCPKSVTLASGLDAIVQVIEPWLSPKASVLTDALCEKALPAGLSALAVLMEREDAEARDAMAWCSLAGGIALSNAALGAVHGLAGPLGGVTGAAHGAICGRLLQPVMAMHMRAGLPAPADRRIDRVARLIGERLGLGLAGSNLDQWISGHGLPRLGQMGLDPGDIAAVAGAAEGSSSMKGNPVALSRAQLESILHMAI</sequence>
<dbReference type="Gene3D" id="1.20.1090.10">
    <property type="entry name" value="Dehydroquinate synthase-like - alpha domain"/>
    <property type="match status" value="1"/>
</dbReference>
<dbReference type="InterPro" id="IPR001670">
    <property type="entry name" value="ADH_Fe/GldA"/>
</dbReference>
<evidence type="ECO:0000256" key="3">
    <source>
        <dbReference type="ARBA" id="ARBA00023002"/>
    </source>
</evidence>
<evidence type="ECO:0000259" key="5">
    <source>
        <dbReference type="Pfam" id="PF00465"/>
    </source>
</evidence>
<gene>
    <name evidence="7" type="ORF">ICN82_12010</name>
</gene>
<keyword evidence="8" id="KW-1185">Reference proteome</keyword>
<dbReference type="Pfam" id="PF00465">
    <property type="entry name" value="Fe-ADH"/>
    <property type="match status" value="1"/>
</dbReference>
<proteinExistence type="inferred from homology"/>
<comment type="caution">
    <text evidence="7">The sequence shown here is derived from an EMBL/GenBank/DDBJ whole genome shotgun (WGS) entry which is preliminary data.</text>
</comment>
<accession>A0A8J6YTG6</accession>
<dbReference type="InterPro" id="IPR039697">
    <property type="entry name" value="Alcohol_dehydrogenase_Fe"/>
</dbReference>
<dbReference type="InterPro" id="IPR056798">
    <property type="entry name" value="ADH_Fe_C"/>
</dbReference>
<comment type="similarity">
    <text evidence="2">Belongs to the iron-containing alcohol dehydrogenase family.</text>
</comment>
<dbReference type="GO" id="GO:0046872">
    <property type="term" value="F:metal ion binding"/>
    <property type="evidence" value="ECO:0007669"/>
    <property type="project" value="InterPro"/>
</dbReference>
<keyword evidence="3" id="KW-0560">Oxidoreductase</keyword>
<comment type="cofactor">
    <cofactor evidence="1">
        <name>Fe cation</name>
        <dbReference type="ChEBI" id="CHEBI:24875"/>
    </cofactor>
</comment>